<dbReference type="AlphaFoldDB" id="A0A445DX42"/>
<dbReference type="PANTHER" id="PTHR46033:SF8">
    <property type="entry name" value="PROTEIN MAINTENANCE OF MERISTEMS-LIKE"/>
    <property type="match status" value="1"/>
</dbReference>
<gene>
    <name evidence="1" type="ORF">Ahy_A03g014162</name>
</gene>
<evidence type="ECO:0000313" key="2">
    <source>
        <dbReference type="Proteomes" id="UP000289738"/>
    </source>
</evidence>
<reference evidence="1 2" key="1">
    <citation type="submission" date="2019-01" db="EMBL/GenBank/DDBJ databases">
        <title>Sequencing of cultivated peanut Arachis hypogaea provides insights into genome evolution and oil improvement.</title>
        <authorList>
            <person name="Chen X."/>
        </authorList>
    </citation>
    <scope>NUCLEOTIDE SEQUENCE [LARGE SCALE GENOMIC DNA]</scope>
    <source>
        <strain evidence="2">cv. Fuhuasheng</strain>
        <tissue evidence="1">Leaves</tissue>
    </source>
</reference>
<protein>
    <recommendedName>
        <fullName evidence="3">Aminotransferase-like plant mobile domain-containing protein</fullName>
    </recommendedName>
</protein>
<dbReference type="Proteomes" id="UP000289738">
    <property type="component" value="Chromosome A03"/>
</dbReference>
<dbReference type="GO" id="GO:0010073">
    <property type="term" value="P:meristem maintenance"/>
    <property type="evidence" value="ECO:0007669"/>
    <property type="project" value="InterPro"/>
</dbReference>
<accession>A0A445DX42</accession>
<evidence type="ECO:0000313" key="1">
    <source>
        <dbReference type="EMBL" id="RYR67758.1"/>
    </source>
</evidence>
<name>A0A445DX42_ARAHY</name>
<dbReference type="PANTHER" id="PTHR46033">
    <property type="entry name" value="PROTEIN MAIN-LIKE 2"/>
    <property type="match status" value="1"/>
</dbReference>
<organism evidence="1 2">
    <name type="scientific">Arachis hypogaea</name>
    <name type="common">Peanut</name>
    <dbReference type="NCBI Taxonomy" id="3818"/>
    <lineage>
        <taxon>Eukaryota</taxon>
        <taxon>Viridiplantae</taxon>
        <taxon>Streptophyta</taxon>
        <taxon>Embryophyta</taxon>
        <taxon>Tracheophyta</taxon>
        <taxon>Spermatophyta</taxon>
        <taxon>Magnoliopsida</taxon>
        <taxon>eudicotyledons</taxon>
        <taxon>Gunneridae</taxon>
        <taxon>Pentapetalae</taxon>
        <taxon>rosids</taxon>
        <taxon>fabids</taxon>
        <taxon>Fabales</taxon>
        <taxon>Fabaceae</taxon>
        <taxon>Papilionoideae</taxon>
        <taxon>50 kb inversion clade</taxon>
        <taxon>dalbergioids sensu lato</taxon>
        <taxon>Dalbergieae</taxon>
        <taxon>Pterocarpus clade</taxon>
        <taxon>Arachis</taxon>
    </lineage>
</organism>
<dbReference type="EMBL" id="SDMP01000003">
    <property type="protein sequence ID" value="RYR67758.1"/>
    <property type="molecule type" value="Genomic_DNA"/>
</dbReference>
<comment type="caution">
    <text evidence="1">The sequence shown here is derived from an EMBL/GenBank/DDBJ whole genome shotgun (WGS) entry which is preliminary data.</text>
</comment>
<proteinExistence type="predicted"/>
<dbReference type="InterPro" id="IPR044824">
    <property type="entry name" value="MAIN-like"/>
</dbReference>
<evidence type="ECO:0008006" key="3">
    <source>
        <dbReference type="Google" id="ProtNLM"/>
    </source>
</evidence>
<sequence>METWELVEQLLGARLLVAPQQVAQRKESFTLKLVWLRDCVYQMPPIDDPETLRQYARCYIMLLIRGYLMMDKSNNLVHLRWLPLLQDFGQCRALSWCSILHSAVDVLDIPEISSVVSTGVRDLHVSYGCESRDQHEARVLRWRVAIESLYGIRTTTLLCRLCALLSSSRKKSWGHGCQSFPLSASMLCSFTNETAIQLSMVLRHGGC</sequence>
<keyword evidence="2" id="KW-1185">Reference proteome</keyword>